<dbReference type="InterPro" id="IPR029044">
    <property type="entry name" value="Nucleotide-diphossugar_trans"/>
</dbReference>
<dbReference type="SUPFAM" id="SSF53448">
    <property type="entry name" value="Nucleotide-diphospho-sugar transferases"/>
    <property type="match status" value="1"/>
</dbReference>
<keyword evidence="2" id="KW-1185">Reference proteome</keyword>
<protein>
    <recommendedName>
        <fullName evidence="3">Glycosyl transferase family 2</fullName>
    </recommendedName>
</protein>
<comment type="caution">
    <text evidence="1">The sequence shown here is derived from an EMBL/GenBank/DDBJ whole genome shotgun (WGS) entry which is preliminary data.</text>
</comment>
<organism evidence="1 2">
    <name type="scientific">Plantimonas leprariae</name>
    <dbReference type="NCBI Taxonomy" id="2615207"/>
    <lineage>
        <taxon>Bacteria</taxon>
        <taxon>Pseudomonadati</taxon>
        <taxon>Pseudomonadota</taxon>
        <taxon>Alphaproteobacteria</taxon>
        <taxon>Hyphomicrobiales</taxon>
        <taxon>Aurantimonadaceae</taxon>
        <taxon>Plantimonas</taxon>
    </lineage>
</organism>
<reference evidence="1 2" key="1">
    <citation type="submission" date="2019-09" db="EMBL/GenBank/DDBJ databases">
        <title>YIM 132180 draft genome.</title>
        <authorList>
            <person name="Zhang K."/>
        </authorList>
    </citation>
    <scope>NUCLEOTIDE SEQUENCE [LARGE SCALE GENOMIC DNA]</scope>
    <source>
        <strain evidence="1 2">YIM 132180</strain>
    </source>
</reference>
<proteinExistence type="predicted"/>
<name>A0A7V7PSW8_9HYPH</name>
<evidence type="ECO:0008006" key="3">
    <source>
        <dbReference type="Google" id="ProtNLM"/>
    </source>
</evidence>
<dbReference type="EMBL" id="VZDO01000001">
    <property type="protein sequence ID" value="KAB0682633.1"/>
    <property type="molecule type" value="Genomic_DNA"/>
</dbReference>
<evidence type="ECO:0000313" key="1">
    <source>
        <dbReference type="EMBL" id="KAB0682633.1"/>
    </source>
</evidence>
<evidence type="ECO:0000313" key="2">
    <source>
        <dbReference type="Proteomes" id="UP000432089"/>
    </source>
</evidence>
<dbReference type="AlphaFoldDB" id="A0A7V7PSW8"/>
<sequence>MNDLAPRCFVCAARDWLAAGRVLRFEGGERRYALQCSHCGLLADADWSARNAPEHLAAALEEPRFRSDPAAPYGLDVYTLRTAATARRKRLHSLGPEQGQVLRHPHGELPAEAVLEELAASERAKNVALAILCREEEEGAAVAKAAALAPSFVEVIVFVDGPPGPPRTVDGVRVLSRPLDGDFAAQRNAAQDAARVSWVFQLDLDETVGVDILQFLDALAAVADTDGILSVGFRRRNFVDGQRADVYPDIQYRLNRREVRYAGRAHERPDLGGRWQRSFVALTGDIRHDLTRAHVLARSARYEALRPGEGRTHERDDLLRPYRG</sequence>
<accession>A0A7V7PSW8</accession>
<dbReference type="RefSeq" id="WP_150967605.1">
    <property type="nucleotide sequence ID" value="NZ_VZDO01000001.1"/>
</dbReference>
<dbReference type="Proteomes" id="UP000432089">
    <property type="component" value="Unassembled WGS sequence"/>
</dbReference>
<gene>
    <name evidence="1" type="ORF">F6X38_00635</name>
</gene>